<name>A0A1Y0EN34_9BURK</name>
<organism evidence="2 3">
    <name type="scientific">Comamonas serinivorans</name>
    <dbReference type="NCBI Taxonomy" id="1082851"/>
    <lineage>
        <taxon>Bacteria</taxon>
        <taxon>Pseudomonadati</taxon>
        <taxon>Pseudomonadota</taxon>
        <taxon>Betaproteobacteria</taxon>
        <taxon>Burkholderiales</taxon>
        <taxon>Comamonadaceae</taxon>
        <taxon>Comamonas</taxon>
    </lineage>
</organism>
<dbReference type="Pfam" id="PF14568">
    <property type="entry name" value="SUKH_6"/>
    <property type="match status" value="1"/>
</dbReference>
<dbReference type="OrthoDB" id="4827574at2"/>
<dbReference type="RefSeq" id="WP_087280822.1">
    <property type="nucleotide sequence ID" value="NZ_CP021455.1"/>
</dbReference>
<accession>A0A1Y0EN34</accession>
<evidence type="ECO:0000259" key="1">
    <source>
        <dbReference type="SMART" id="SM00860"/>
    </source>
</evidence>
<gene>
    <name evidence="2" type="ORF">CCO03_10465</name>
</gene>
<evidence type="ECO:0000313" key="3">
    <source>
        <dbReference type="Proteomes" id="UP000196138"/>
    </source>
</evidence>
<sequence>MSAPPFEGFDLHTFWDDSDYARQEYIEPPPTPAVIAAVEAELGYQLPASYVALMRSQNGGIPVNDCFPTQQATSWADDHVAITAFKGIGFDQPWSLCGRLGSVFKQDQWGYPDIGIYFGDCPSAGHDMIALDYRACGPQGEPAVVHVDQDNDYAITPLAPDFETFVRGLVHESVYEEDPDEMLREALAHVRYAPFSPRLQHLCALWPDARMPAALRRLAEALTEDKGYFALHADARSERLYAAQFLLLSHAQPVASQAEFLQAYPDLIAMASSPHWRTGGWAPDFVADWFSAGVAAGQLVQVEGHWQLSEAARTALLQALFAD</sequence>
<proteinExistence type="predicted"/>
<keyword evidence="3" id="KW-1185">Reference proteome</keyword>
<dbReference type="SMART" id="SM00860">
    <property type="entry name" value="SMI1_KNR4"/>
    <property type="match status" value="1"/>
</dbReference>
<feature type="domain" description="Knr4/Smi1-like" evidence="1">
    <location>
        <begin position="29"/>
        <end position="168"/>
    </location>
</feature>
<protein>
    <recommendedName>
        <fullName evidence="1">Knr4/Smi1-like domain-containing protein</fullName>
    </recommendedName>
</protein>
<dbReference type="EMBL" id="CP021455">
    <property type="protein sequence ID" value="ARU05055.1"/>
    <property type="molecule type" value="Genomic_DNA"/>
</dbReference>
<dbReference type="InterPro" id="IPR037883">
    <property type="entry name" value="Knr4/Smi1-like_sf"/>
</dbReference>
<dbReference type="AlphaFoldDB" id="A0A1Y0EN34"/>
<dbReference type="SUPFAM" id="SSF160631">
    <property type="entry name" value="SMI1/KNR4-like"/>
    <property type="match status" value="1"/>
</dbReference>
<dbReference type="Proteomes" id="UP000196138">
    <property type="component" value="Chromosome"/>
</dbReference>
<reference evidence="2 3" key="1">
    <citation type="submission" date="2017-05" db="EMBL/GenBank/DDBJ databases">
        <authorList>
            <person name="Song R."/>
            <person name="Chenine A.L."/>
            <person name="Ruprecht R.M."/>
        </authorList>
    </citation>
    <scope>NUCLEOTIDE SEQUENCE [LARGE SCALE GENOMIC DNA]</scope>
    <source>
        <strain evidence="2 3">DSM 26136</strain>
    </source>
</reference>
<evidence type="ECO:0000313" key="2">
    <source>
        <dbReference type="EMBL" id="ARU05055.1"/>
    </source>
</evidence>
<dbReference type="InterPro" id="IPR018958">
    <property type="entry name" value="Knr4/Smi1-like_dom"/>
</dbReference>
<dbReference type="KEGG" id="cser:CCO03_10465"/>
<dbReference type="Gene3D" id="3.40.1580.10">
    <property type="entry name" value="SMI1/KNR4-like"/>
    <property type="match status" value="1"/>
</dbReference>